<dbReference type="Proteomes" id="UP000268093">
    <property type="component" value="Unassembled WGS sequence"/>
</dbReference>
<gene>
    <name evidence="2" type="ORF">BC936DRAFT_150036</name>
</gene>
<protein>
    <submittedName>
        <fullName evidence="2">Uncharacterized protein</fullName>
    </submittedName>
</protein>
<evidence type="ECO:0000313" key="2">
    <source>
        <dbReference type="EMBL" id="RUP44031.1"/>
    </source>
</evidence>
<accession>A0A433CZP3</accession>
<evidence type="ECO:0000256" key="1">
    <source>
        <dbReference type="SAM" id="MobiDB-lite"/>
    </source>
</evidence>
<reference evidence="2 3" key="1">
    <citation type="journal article" date="2018" name="New Phytol.">
        <title>Phylogenomics of Endogonaceae and evolution of mycorrhizas within Mucoromycota.</title>
        <authorList>
            <person name="Chang Y."/>
            <person name="Desiro A."/>
            <person name="Na H."/>
            <person name="Sandor L."/>
            <person name="Lipzen A."/>
            <person name="Clum A."/>
            <person name="Barry K."/>
            <person name="Grigoriev I.V."/>
            <person name="Martin F.M."/>
            <person name="Stajich J.E."/>
            <person name="Smith M.E."/>
            <person name="Bonito G."/>
            <person name="Spatafora J.W."/>
        </authorList>
    </citation>
    <scope>NUCLEOTIDE SEQUENCE [LARGE SCALE GENOMIC DNA]</scope>
    <source>
        <strain evidence="2 3">GMNB39</strain>
    </source>
</reference>
<comment type="caution">
    <text evidence="2">The sequence shown here is derived from an EMBL/GenBank/DDBJ whole genome shotgun (WGS) entry which is preliminary data.</text>
</comment>
<feature type="region of interest" description="Disordered" evidence="1">
    <location>
        <begin position="78"/>
        <end position="105"/>
    </location>
</feature>
<dbReference type="EMBL" id="RBNI01009763">
    <property type="protein sequence ID" value="RUP44031.1"/>
    <property type="molecule type" value="Genomic_DNA"/>
</dbReference>
<sequence length="174" mass="19001">MNKARMQARKASQKYNFAPIPTHLPVVKTNSSISVVTKATYPRVAPSPSLPTAVQIGRRMTVSANATVQHHHGVISVTAKHHPRQEMSPPKTPQGSPTSEPGDEHVLEFFKQLDPTPPTSPPLTSVSVAQRARISGREDKPKLTIEVESEEVHVNEADHRAVEEAPAHAIRVRG</sequence>
<name>A0A433CZP3_9FUNG</name>
<evidence type="ECO:0000313" key="3">
    <source>
        <dbReference type="Proteomes" id="UP000268093"/>
    </source>
</evidence>
<keyword evidence="3" id="KW-1185">Reference proteome</keyword>
<organism evidence="2 3">
    <name type="scientific">Jimgerdemannia flammicorona</name>
    <dbReference type="NCBI Taxonomy" id="994334"/>
    <lineage>
        <taxon>Eukaryota</taxon>
        <taxon>Fungi</taxon>
        <taxon>Fungi incertae sedis</taxon>
        <taxon>Mucoromycota</taxon>
        <taxon>Mucoromycotina</taxon>
        <taxon>Endogonomycetes</taxon>
        <taxon>Endogonales</taxon>
        <taxon>Endogonaceae</taxon>
        <taxon>Jimgerdemannia</taxon>
    </lineage>
</organism>
<dbReference type="AlphaFoldDB" id="A0A433CZP3"/>
<proteinExistence type="predicted"/>